<dbReference type="Pfam" id="PF00589">
    <property type="entry name" value="Phage_integrase"/>
    <property type="match status" value="1"/>
</dbReference>
<dbReference type="PROSITE" id="PS51898">
    <property type="entry name" value="TYR_RECOMBINASE"/>
    <property type="match status" value="1"/>
</dbReference>
<dbReference type="InterPro" id="IPR044068">
    <property type="entry name" value="CB"/>
</dbReference>
<keyword evidence="2" id="KW-0233">DNA recombination</keyword>
<dbReference type="RefSeq" id="WP_252620795.1">
    <property type="nucleotide sequence ID" value="NZ_CP099490.1"/>
</dbReference>
<accession>A0ABY4YIL8</accession>
<keyword evidence="7" id="KW-1185">Reference proteome</keyword>
<proteinExistence type="predicted"/>
<evidence type="ECO:0000256" key="2">
    <source>
        <dbReference type="ARBA" id="ARBA00023172"/>
    </source>
</evidence>
<evidence type="ECO:0000259" key="4">
    <source>
        <dbReference type="PROSITE" id="PS51898"/>
    </source>
</evidence>
<organism evidence="6 7">
    <name type="scientific">Ornithinimicrobium cryptoxanthini</name>
    <dbReference type="NCBI Taxonomy" id="2934161"/>
    <lineage>
        <taxon>Bacteria</taxon>
        <taxon>Bacillati</taxon>
        <taxon>Actinomycetota</taxon>
        <taxon>Actinomycetes</taxon>
        <taxon>Micrococcales</taxon>
        <taxon>Ornithinimicrobiaceae</taxon>
        <taxon>Ornithinimicrobium</taxon>
    </lineage>
</organism>
<evidence type="ECO:0000256" key="3">
    <source>
        <dbReference type="PROSITE-ProRule" id="PRU01248"/>
    </source>
</evidence>
<dbReference type="Proteomes" id="UP001056535">
    <property type="component" value="Chromosome"/>
</dbReference>
<sequence length="512" mass="55001">MAGMDVNRVDPVEAWAEPLAAWLTVSKISSERSRRAVLAFGRFSVWVRSRGLFAADVDEDLVDAYVAAEEQRSGSKVTAAAQYLPLVKRFLSDHGVLILRPPASRGLDGRPRLQGGPLDEVVLDLVSWLKEQGYAVGTASSVACTAARLSCWMSRQRLDVQDLDDTVLTRFVASQSRGRDWHPSSARRIVTVRNFFLATSLLTPPSQPPPVPTAPAEQLLEDWIAHLRAPRGLSQGWAAECRGWVQDFVTELPIEDGQLVWDGVDVTAVNRYVARRGQGYSLSSRRHLVSAMRGLLDWAFLTGQVSRSISAGILRPATPAAPALPRALTPGQVLALVAAADTSTPTGLRDRAIVVLISRLGLRAGEVATLTLDDVDWHAGTLMVHGKSGRVLRLPVPVDVGQALVDYLRDGRPVGASDRAVFTRSRPPLVGLGRQGISGVVAHLATVAGLGTVHAHALRHTAATAVLACGGSLVEARELLGHARTDTTMIYARTDLAALRVLAPTWGKVPGP</sequence>
<dbReference type="InterPro" id="IPR002104">
    <property type="entry name" value="Integrase_catalytic"/>
</dbReference>
<dbReference type="PANTHER" id="PTHR30349:SF90">
    <property type="entry name" value="TYROSINE RECOMBINASE XERD"/>
    <property type="match status" value="1"/>
</dbReference>
<dbReference type="InterPro" id="IPR013762">
    <property type="entry name" value="Integrase-like_cat_sf"/>
</dbReference>
<dbReference type="InterPro" id="IPR050090">
    <property type="entry name" value="Tyrosine_recombinase_XerCD"/>
</dbReference>
<dbReference type="EMBL" id="CP099490">
    <property type="protein sequence ID" value="USQ76100.1"/>
    <property type="molecule type" value="Genomic_DNA"/>
</dbReference>
<dbReference type="Gene3D" id="1.10.443.10">
    <property type="entry name" value="Intergrase catalytic core"/>
    <property type="match status" value="1"/>
</dbReference>
<dbReference type="SUPFAM" id="SSF56349">
    <property type="entry name" value="DNA breaking-rejoining enzymes"/>
    <property type="match status" value="1"/>
</dbReference>
<feature type="domain" description="Tyr recombinase" evidence="4">
    <location>
        <begin position="323"/>
        <end position="504"/>
    </location>
</feature>
<feature type="domain" description="Core-binding (CB)" evidence="5">
    <location>
        <begin position="214"/>
        <end position="300"/>
    </location>
</feature>
<evidence type="ECO:0000256" key="1">
    <source>
        <dbReference type="ARBA" id="ARBA00023125"/>
    </source>
</evidence>
<name>A0ABY4YIL8_9MICO</name>
<dbReference type="PROSITE" id="PS51900">
    <property type="entry name" value="CB"/>
    <property type="match status" value="1"/>
</dbReference>
<evidence type="ECO:0000259" key="5">
    <source>
        <dbReference type="PROSITE" id="PS51900"/>
    </source>
</evidence>
<evidence type="ECO:0000313" key="7">
    <source>
        <dbReference type="Proteomes" id="UP001056535"/>
    </source>
</evidence>
<reference evidence="6" key="1">
    <citation type="submission" date="2022-06" db="EMBL/GenBank/DDBJ databases">
        <title>Ornithinimicrobium JY.X270.</title>
        <authorList>
            <person name="Huang Y."/>
        </authorList>
    </citation>
    <scope>NUCLEOTIDE SEQUENCE</scope>
    <source>
        <strain evidence="6">JY.X270</strain>
    </source>
</reference>
<keyword evidence="1 3" id="KW-0238">DNA-binding</keyword>
<dbReference type="InterPro" id="IPR011010">
    <property type="entry name" value="DNA_brk_join_enz"/>
</dbReference>
<protein>
    <submittedName>
        <fullName evidence="6">Tyrosine-type recombinase/integrase</fullName>
    </submittedName>
</protein>
<gene>
    <name evidence="6" type="ORF">NF557_16150</name>
</gene>
<evidence type="ECO:0000313" key="6">
    <source>
        <dbReference type="EMBL" id="USQ76100.1"/>
    </source>
</evidence>
<dbReference type="PANTHER" id="PTHR30349">
    <property type="entry name" value="PHAGE INTEGRASE-RELATED"/>
    <property type="match status" value="1"/>
</dbReference>